<keyword evidence="3" id="KW-0378">Hydrolase</keyword>
<name>C9R8U1_AMMDK</name>
<evidence type="ECO:0000256" key="1">
    <source>
        <dbReference type="SAM" id="SignalP"/>
    </source>
</evidence>
<dbReference type="SUPFAM" id="SSF54106">
    <property type="entry name" value="LysM domain"/>
    <property type="match status" value="2"/>
</dbReference>
<keyword evidence="4" id="KW-1185">Reference proteome</keyword>
<reference evidence="3 4" key="1">
    <citation type="submission" date="2009-10" db="EMBL/GenBank/DDBJ databases">
        <title>Complete sequence of chromosome of Ammonifex degensii KC4.</title>
        <authorList>
            <consortium name="US DOE Joint Genome Institute"/>
            <person name="Kerfeld C."/>
            <person name="Goodner B."/>
            <person name="Huber H."/>
            <person name="Stetter K."/>
            <person name="Lucas S."/>
            <person name="Copeland A."/>
            <person name="Lapidus A."/>
            <person name="Glavina del Rio T."/>
            <person name="Dalin E."/>
            <person name="Tice H."/>
            <person name="Bruce D."/>
            <person name="Goodwin L."/>
            <person name="Pitluck S."/>
            <person name="Saunders E."/>
            <person name="Brettin T."/>
            <person name="Detter J.C."/>
            <person name="Han C."/>
            <person name="Larimer F."/>
            <person name="Land M."/>
            <person name="Hauser L."/>
            <person name="Kyrpides N."/>
            <person name="Ovchinnikova G."/>
            <person name="Richardson P."/>
        </authorList>
    </citation>
    <scope>NUCLEOTIDE SEQUENCE [LARGE SCALE GENOMIC DNA]</scope>
    <source>
        <strain evidence="4">DSM 10501 / KC4</strain>
    </source>
</reference>
<dbReference type="Pfam" id="PF07486">
    <property type="entry name" value="Hydrolase_2"/>
    <property type="match status" value="1"/>
</dbReference>
<dbReference type="GO" id="GO:0008932">
    <property type="term" value="F:lytic endotransglycosylase activity"/>
    <property type="evidence" value="ECO:0007669"/>
    <property type="project" value="TreeGrafter"/>
</dbReference>
<dbReference type="InterPro" id="IPR011105">
    <property type="entry name" value="Cell_wall_hydrolase_SleB"/>
</dbReference>
<proteinExistence type="predicted"/>
<dbReference type="RefSeq" id="WP_015739597.1">
    <property type="nucleotide sequence ID" value="NC_013385.1"/>
</dbReference>
<dbReference type="STRING" id="429009.Adeg_1626"/>
<evidence type="ECO:0000259" key="2">
    <source>
        <dbReference type="PROSITE" id="PS51782"/>
    </source>
</evidence>
<protein>
    <submittedName>
        <fullName evidence="3">Cell wall hydrolase SleB</fullName>
    </submittedName>
</protein>
<dbReference type="PROSITE" id="PS51782">
    <property type="entry name" value="LYSM"/>
    <property type="match status" value="2"/>
</dbReference>
<feature type="chain" id="PRO_5003001085" evidence="1">
    <location>
        <begin position="24"/>
        <end position="253"/>
    </location>
</feature>
<organism evidence="3 4">
    <name type="scientific">Ammonifex degensii (strain DSM 10501 / KC4)</name>
    <dbReference type="NCBI Taxonomy" id="429009"/>
    <lineage>
        <taxon>Bacteria</taxon>
        <taxon>Bacillati</taxon>
        <taxon>Bacillota</taxon>
        <taxon>Clostridia</taxon>
        <taxon>Thermoanaerobacterales</taxon>
        <taxon>Thermoanaerobacteraceae</taxon>
        <taxon>Ammonifex</taxon>
    </lineage>
</organism>
<dbReference type="InterPro" id="IPR018392">
    <property type="entry name" value="LysM"/>
</dbReference>
<feature type="signal peptide" evidence="1">
    <location>
        <begin position="1"/>
        <end position="23"/>
    </location>
</feature>
<accession>C9R8U1</accession>
<dbReference type="PANTHER" id="PTHR33734:SF22">
    <property type="entry name" value="MEMBRANE-BOUND LYTIC MUREIN TRANSGLYCOSYLASE D"/>
    <property type="match status" value="1"/>
</dbReference>
<sequence length="253" mass="28058">MRFFSRLLVGLGLLLFSALPAWAAYYTVKPGDSLYKISRQFGTTVEAIQYTNNLWTTLIYPGQVLYVPEEAFTLYTVRPGDTLYLIGKRFGVPYQEIMTYNHLSSTLIYPGQVLRIPQRSPSVAVSRGGVSRSDLDLLARLITAEADGEPYIAKVAVGAVVLNRVKKPGFPKTIPGVIYQVVDGHYQFEPVLNGWINRPASPEAYQAALDALSGWDPTNGATYFYARWANNAYLRSLPVACVLGNLVFCYGEP</sequence>
<dbReference type="CAZy" id="CBM50">
    <property type="family name" value="Carbohydrate-Binding Module Family 50"/>
</dbReference>
<dbReference type="SMART" id="SM00257">
    <property type="entry name" value="LysM"/>
    <property type="match status" value="2"/>
</dbReference>
<keyword evidence="1" id="KW-0732">Signal</keyword>
<dbReference type="Gene3D" id="3.10.350.10">
    <property type="entry name" value="LysM domain"/>
    <property type="match status" value="2"/>
</dbReference>
<dbReference type="AlphaFoldDB" id="C9R8U1"/>
<dbReference type="EMBL" id="CP001785">
    <property type="protein sequence ID" value="ACX52720.1"/>
    <property type="molecule type" value="Genomic_DNA"/>
</dbReference>
<dbReference type="OrthoDB" id="9785345at2"/>
<dbReference type="KEGG" id="adg:Adeg_1626"/>
<evidence type="ECO:0000313" key="4">
    <source>
        <dbReference type="Proteomes" id="UP000002620"/>
    </source>
</evidence>
<dbReference type="CDD" id="cd00118">
    <property type="entry name" value="LysM"/>
    <property type="match status" value="2"/>
</dbReference>
<dbReference type="eggNOG" id="COG1388">
    <property type="taxonomic scope" value="Bacteria"/>
</dbReference>
<dbReference type="Proteomes" id="UP000002620">
    <property type="component" value="Chromosome"/>
</dbReference>
<dbReference type="InterPro" id="IPR036779">
    <property type="entry name" value="LysM_dom_sf"/>
</dbReference>
<gene>
    <name evidence="3" type="ordered locus">Adeg_1626</name>
</gene>
<dbReference type="Gene3D" id="1.10.10.2520">
    <property type="entry name" value="Cell wall hydrolase SleB, domain 1"/>
    <property type="match status" value="1"/>
</dbReference>
<dbReference type="PANTHER" id="PTHR33734">
    <property type="entry name" value="LYSM DOMAIN-CONTAINING GPI-ANCHORED PROTEIN 2"/>
    <property type="match status" value="1"/>
</dbReference>
<feature type="domain" description="LysM" evidence="2">
    <location>
        <begin position="24"/>
        <end position="67"/>
    </location>
</feature>
<dbReference type="Pfam" id="PF01476">
    <property type="entry name" value="LysM"/>
    <property type="match status" value="2"/>
</dbReference>
<dbReference type="HOGENOM" id="CLU_053345_1_0_9"/>
<feature type="domain" description="LysM" evidence="2">
    <location>
        <begin position="73"/>
        <end position="116"/>
    </location>
</feature>
<dbReference type="Gene3D" id="6.20.240.60">
    <property type="match status" value="1"/>
</dbReference>
<evidence type="ECO:0000313" key="3">
    <source>
        <dbReference type="EMBL" id="ACX52720.1"/>
    </source>
</evidence>
<dbReference type="eggNOG" id="COG3773">
    <property type="taxonomic scope" value="Bacteria"/>
</dbReference>
<dbReference type="InterPro" id="IPR042047">
    <property type="entry name" value="SleB_dom1"/>
</dbReference>
<dbReference type="GO" id="GO:0016787">
    <property type="term" value="F:hydrolase activity"/>
    <property type="evidence" value="ECO:0007669"/>
    <property type="project" value="UniProtKB-KW"/>
</dbReference>